<evidence type="ECO:0000313" key="9">
    <source>
        <dbReference type="Proteomes" id="UP000235826"/>
    </source>
</evidence>
<dbReference type="UniPathway" id="UPA00782"/>
<dbReference type="NCBIfam" id="TIGR04085">
    <property type="entry name" value="rSAM_more_4Fe4S"/>
    <property type="match status" value="1"/>
</dbReference>
<dbReference type="InterPro" id="IPR058240">
    <property type="entry name" value="rSAM_sf"/>
</dbReference>
<dbReference type="SFLD" id="SFLDS00029">
    <property type="entry name" value="Radical_SAM"/>
    <property type="match status" value="1"/>
</dbReference>
<dbReference type="Proteomes" id="UP000235826">
    <property type="component" value="Chromosome"/>
</dbReference>
<dbReference type="SFLD" id="SFLDG01067">
    <property type="entry name" value="SPASM/twitch_domain_containing"/>
    <property type="match status" value="1"/>
</dbReference>
<name>A0A2K9PWE9_9FLAO</name>
<dbReference type="GO" id="GO:0016491">
    <property type="term" value="F:oxidoreductase activity"/>
    <property type="evidence" value="ECO:0007669"/>
    <property type="project" value="InterPro"/>
</dbReference>
<dbReference type="GO" id="GO:0046872">
    <property type="term" value="F:metal ion binding"/>
    <property type="evidence" value="ECO:0007669"/>
    <property type="project" value="UniProtKB-KW"/>
</dbReference>
<dbReference type="RefSeq" id="WP_102758031.1">
    <property type="nucleotide sequence ID" value="NZ_CP025791.1"/>
</dbReference>
<dbReference type="CDD" id="cd01335">
    <property type="entry name" value="Radical_SAM"/>
    <property type="match status" value="1"/>
</dbReference>
<accession>A0A2K9PWE9</accession>
<evidence type="ECO:0000259" key="7">
    <source>
        <dbReference type="PROSITE" id="PS51918"/>
    </source>
</evidence>
<organism evidence="8 9">
    <name type="scientific">Flavivirga eckloniae</name>
    <dbReference type="NCBI Taxonomy" id="1803846"/>
    <lineage>
        <taxon>Bacteria</taxon>
        <taxon>Pseudomonadati</taxon>
        <taxon>Bacteroidota</taxon>
        <taxon>Flavobacteriia</taxon>
        <taxon>Flavobacteriales</taxon>
        <taxon>Flavobacteriaceae</taxon>
        <taxon>Flavivirga</taxon>
    </lineage>
</organism>
<dbReference type="KEGG" id="fek:C1H87_22790"/>
<proteinExistence type="inferred from homology"/>
<evidence type="ECO:0000256" key="4">
    <source>
        <dbReference type="ARBA" id="ARBA00023004"/>
    </source>
</evidence>
<dbReference type="OrthoDB" id="9808591at2"/>
<dbReference type="GO" id="GO:0051536">
    <property type="term" value="F:iron-sulfur cluster binding"/>
    <property type="evidence" value="ECO:0007669"/>
    <property type="project" value="UniProtKB-KW"/>
</dbReference>
<dbReference type="Gene3D" id="3.20.20.70">
    <property type="entry name" value="Aldolase class I"/>
    <property type="match status" value="1"/>
</dbReference>
<sequence length="751" mass="87700">MKASRYNVFYPKADKIIGYNSISDNFIVLEPILHELFEASINENLIDELKNVHLDLYDILIDKGFVINENINELEVIKGISDKTDYNDATYELIINPTMNCNFKCWYCYETHIKDSKMNSATLEKVVKFVDNVLEGKKGKLKNFTLEWFGGEPLLYFEKTVLPILKEVYPKMLANNINFRSGFTSNGLLINQDVIEKCKKYGVENFQITLDGHRERHNQVRFVSKQRGSYDEIIANIKLCLQNKLKVITRINVSDETISDLLKVIGDFKDISPKDKKYLIFSFHEVWQEEKDLTADISGIVEEFRRNNLRCAYIGERNASITSSCYADKLNHATINYNGDVFKCTARDFETKSREGVLQDTGIIEWNEKFQKRVYDTRFKNKPCLECKILPICNGGCSQHRIENENEDYCIYGFNEDHKLNIIKEKFSSRLVDSMPSEHYDVTINKLLSINFNAFKVNEPQIYQETFKQFFSEEVSTENFAIVNEINDIYVNLITSLRKMQLSTYQDKHADIEKKLAASKLNDNEVKVIDMSSLPLKAYYYYKIEDYEQALYLTNGSILNDDFFLEKYPFLYGHKVQQIHNIIRIYFKQEKFKEACLLNNDILNHLILGNKVTYEVGYWYDSYKIENSPEMINMIYQIFSETLSVITNLSNNGEKERELFQTAFKGLIACPDIESLDENLLPLLIFVKIKAQLFENPDINKVREELDSLIDVSLNSEYSFFMKSLFYSLFVTLGINGHQDNKREFMRVHAT</sequence>
<evidence type="ECO:0000256" key="6">
    <source>
        <dbReference type="ARBA" id="ARBA00023601"/>
    </source>
</evidence>
<dbReference type="SUPFAM" id="SSF102114">
    <property type="entry name" value="Radical SAM enzymes"/>
    <property type="match status" value="1"/>
</dbReference>
<evidence type="ECO:0000256" key="1">
    <source>
        <dbReference type="ARBA" id="ARBA00001966"/>
    </source>
</evidence>
<feature type="domain" description="Radical SAM core" evidence="7">
    <location>
        <begin position="84"/>
        <end position="317"/>
    </location>
</feature>
<keyword evidence="5" id="KW-0411">Iron-sulfur</keyword>
<keyword evidence="2" id="KW-0949">S-adenosyl-L-methionine</keyword>
<reference evidence="8 9" key="1">
    <citation type="submission" date="2018-01" db="EMBL/GenBank/DDBJ databases">
        <title>Complete genome sequence of Flavivirga eckloniae ECD14 isolated from seaweed Ecklonia cava.</title>
        <authorList>
            <person name="Lee J.H."/>
            <person name="Baik K.S."/>
            <person name="Seong C.N."/>
        </authorList>
    </citation>
    <scope>NUCLEOTIDE SEQUENCE [LARGE SCALE GENOMIC DNA]</scope>
    <source>
        <strain evidence="8 9">ECD14</strain>
    </source>
</reference>
<dbReference type="EMBL" id="CP025791">
    <property type="protein sequence ID" value="AUP81389.1"/>
    <property type="molecule type" value="Genomic_DNA"/>
</dbReference>
<evidence type="ECO:0000256" key="5">
    <source>
        <dbReference type="ARBA" id="ARBA00023014"/>
    </source>
</evidence>
<dbReference type="Pfam" id="PF04055">
    <property type="entry name" value="Radical_SAM"/>
    <property type="match status" value="1"/>
</dbReference>
<dbReference type="InterPro" id="IPR023867">
    <property type="entry name" value="Sulphatase_maturase_rSAM"/>
</dbReference>
<keyword evidence="3" id="KW-0479">Metal-binding</keyword>
<evidence type="ECO:0000313" key="8">
    <source>
        <dbReference type="EMBL" id="AUP81389.1"/>
    </source>
</evidence>
<dbReference type="PROSITE" id="PS51918">
    <property type="entry name" value="RADICAL_SAM"/>
    <property type="match status" value="1"/>
</dbReference>
<protein>
    <recommendedName>
        <fullName evidence="7">Radical SAM core domain-containing protein</fullName>
    </recommendedName>
</protein>
<evidence type="ECO:0000256" key="2">
    <source>
        <dbReference type="ARBA" id="ARBA00022691"/>
    </source>
</evidence>
<dbReference type="PANTHER" id="PTHR43273:SF3">
    <property type="entry name" value="ANAEROBIC SULFATASE-MATURATING ENZYME HOMOLOG ASLB-RELATED"/>
    <property type="match status" value="1"/>
</dbReference>
<dbReference type="InterPro" id="IPR013785">
    <property type="entry name" value="Aldolase_TIM"/>
</dbReference>
<dbReference type="SMART" id="SM00729">
    <property type="entry name" value="Elp3"/>
    <property type="match status" value="1"/>
</dbReference>
<evidence type="ECO:0000256" key="3">
    <source>
        <dbReference type="ARBA" id="ARBA00022723"/>
    </source>
</evidence>
<dbReference type="PANTHER" id="PTHR43273">
    <property type="entry name" value="ANAEROBIC SULFATASE-MATURATING ENZYME HOMOLOG ASLB-RELATED"/>
    <property type="match status" value="1"/>
</dbReference>
<dbReference type="AlphaFoldDB" id="A0A2K9PWE9"/>
<dbReference type="InterPro" id="IPR006638">
    <property type="entry name" value="Elp3/MiaA/NifB-like_rSAM"/>
</dbReference>
<keyword evidence="9" id="KW-1185">Reference proteome</keyword>
<keyword evidence="4" id="KW-0408">Iron</keyword>
<comment type="cofactor">
    <cofactor evidence="1">
        <name>[4Fe-4S] cluster</name>
        <dbReference type="ChEBI" id="CHEBI:49883"/>
    </cofactor>
</comment>
<dbReference type="InterPro" id="IPR007197">
    <property type="entry name" value="rSAM"/>
</dbReference>
<comment type="similarity">
    <text evidence="6">Belongs to the radical SAM superfamily. Anaerobic sulfatase-maturating enzyme family.</text>
</comment>
<dbReference type="InterPro" id="IPR023885">
    <property type="entry name" value="4Fe4S-binding_SPASM_dom"/>
</dbReference>
<gene>
    <name evidence="8" type="ORF">C1H87_22790</name>
</gene>